<dbReference type="InterPro" id="IPR029479">
    <property type="entry name" value="Nitroreductase"/>
</dbReference>
<evidence type="ECO:0000256" key="5">
    <source>
        <dbReference type="PIRNR" id="PIRNR005426"/>
    </source>
</evidence>
<dbReference type="InterPro" id="IPR016446">
    <property type="entry name" value="Flavin_OxRdtase_Frp"/>
</dbReference>
<feature type="domain" description="Nitroreductase" evidence="6">
    <location>
        <begin position="31"/>
        <end position="185"/>
    </location>
</feature>
<evidence type="ECO:0000259" key="6">
    <source>
        <dbReference type="Pfam" id="PF00881"/>
    </source>
</evidence>
<protein>
    <submittedName>
        <fullName evidence="7">NADPH-dependent oxidoreductase</fullName>
    </submittedName>
</protein>
<keyword evidence="3 5" id="KW-0288">FMN</keyword>
<evidence type="ECO:0000313" key="8">
    <source>
        <dbReference type="Proteomes" id="UP000220922"/>
    </source>
</evidence>
<comment type="similarity">
    <text evidence="1 5">Belongs to the flavin oxidoreductase frp family.</text>
</comment>
<sequence>MGVSEATTARYGSDLALPAELWNETVDVLLGHRSVRAYSNEPVPEGALEVMIAAAQSASTGSNLQSWSVIAVTDPERKARLAELGGKQGFIARAPLFLVWITDLSRVARAAEARGMPHQALDYLETFLMGSVDAAIAAQNAAVAAESLGLGIVYVGAMRNKPEEVAAELGLPPRTFAVFGMAVGYPDPERPAAVKPRLPLETVLHREQYQADQDNQISAYSATMAAFYAEQQMKVEGDWVEHSARRVAGPESLTGRHRLREALQKLGFELI</sequence>
<keyword evidence="4 5" id="KW-0560">Oxidoreductase</keyword>
<reference evidence="7 8" key="1">
    <citation type="submission" date="2016-05" db="EMBL/GenBank/DDBJ databases">
        <authorList>
            <person name="Lavstsen T."/>
            <person name="Jespersen J.S."/>
        </authorList>
    </citation>
    <scope>NUCLEOTIDE SEQUENCE [LARGE SCALE GENOMIC DNA]</scope>
    <source>
        <strain evidence="7 8">B7-9</strain>
    </source>
</reference>
<name>A0A2H3KYS1_9CHLR</name>
<accession>A0A2H3KYS1</accession>
<gene>
    <name evidence="7" type="ORF">A9Q02_13145</name>
</gene>
<dbReference type="SUPFAM" id="SSF55469">
    <property type="entry name" value="FMN-dependent nitroreductase-like"/>
    <property type="match status" value="1"/>
</dbReference>
<keyword evidence="5" id="KW-0521">NADP</keyword>
<dbReference type="PANTHER" id="PTHR43425:SF2">
    <property type="entry name" value="OXYGEN-INSENSITIVE NADPH NITROREDUCTASE"/>
    <property type="match status" value="1"/>
</dbReference>
<dbReference type="CDD" id="cd02146">
    <property type="entry name" value="NfsA-like"/>
    <property type="match status" value="1"/>
</dbReference>
<evidence type="ECO:0000313" key="7">
    <source>
        <dbReference type="EMBL" id="PDV99156.1"/>
    </source>
</evidence>
<keyword evidence="8" id="KW-1185">Reference proteome</keyword>
<proteinExistence type="inferred from homology"/>
<dbReference type="GO" id="GO:0016491">
    <property type="term" value="F:oxidoreductase activity"/>
    <property type="evidence" value="ECO:0007669"/>
    <property type="project" value="UniProtKB-UniRule"/>
</dbReference>
<dbReference type="EMBL" id="LYXE01000080">
    <property type="protein sequence ID" value="PDV99156.1"/>
    <property type="molecule type" value="Genomic_DNA"/>
</dbReference>
<keyword evidence="2 5" id="KW-0285">Flavoprotein</keyword>
<dbReference type="Pfam" id="PF00881">
    <property type="entry name" value="Nitroreductase"/>
    <property type="match status" value="1"/>
</dbReference>
<organism evidence="7 8">
    <name type="scientific">Candidatus Chloroploca asiatica</name>
    <dbReference type="NCBI Taxonomy" id="1506545"/>
    <lineage>
        <taxon>Bacteria</taxon>
        <taxon>Bacillati</taxon>
        <taxon>Chloroflexota</taxon>
        <taxon>Chloroflexia</taxon>
        <taxon>Chloroflexales</taxon>
        <taxon>Chloroflexineae</taxon>
        <taxon>Oscillochloridaceae</taxon>
        <taxon>Candidatus Chloroploca</taxon>
    </lineage>
</organism>
<dbReference type="InterPro" id="IPR000415">
    <property type="entry name" value="Nitroreductase-like"/>
</dbReference>
<evidence type="ECO:0000256" key="1">
    <source>
        <dbReference type="ARBA" id="ARBA00008366"/>
    </source>
</evidence>
<evidence type="ECO:0000256" key="4">
    <source>
        <dbReference type="ARBA" id="ARBA00023002"/>
    </source>
</evidence>
<dbReference type="Proteomes" id="UP000220922">
    <property type="component" value="Unassembled WGS sequence"/>
</dbReference>
<dbReference type="OrthoDB" id="9775805at2"/>
<dbReference type="AlphaFoldDB" id="A0A2H3KYS1"/>
<dbReference type="PANTHER" id="PTHR43425">
    <property type="entry name" value="OXYGEN-INSENSITIVE NADPH NITROREDUCTASE"/>
    <property type="match status" value="1"/>
</dbReference>
<dbReference type="RefSeq" id="WP_097652280.1">
    <property type="nucleotide sequence ID" value="NZ_LYXE01000080.1"/>
</dbReference>
<dbReference type="Gene3D" id="3.40.109.10">
    <property type="entry name" value="NADH Oxidase"/>
    <property type="match status" value="1"/>
</dbReference>
<evidence type="ECO:0000256" key="2">
    <source>
        <dbReference type="ARBA" id="ARBA00022630"/>
    </source>
</evidence>
<comment type="caution">
    <text evidence="7">The sequence shown here is derived from an EMBL/GenBank/DDBJ whole genome shotgun (WGS) entry which is preliminary data.</text>
</comment>
<evidence type="ECO:0000256" key="3">
    <source>
        <dbReference type="ARBA" id="ARBA00022643"/>
    </source>
</evidence>
<dbReference type="PIRSF" id="PIRSF005426">
    <property type="entry name" value="Frp"/>
    <property type="match status" value="1"/>
</dbReference>